<dbReference type="VEuPathDB" id="TriTrypDB:LPAL13_350009000"/>
<keyword evidence="3" id="KW-1185">Reference proteome</keyword>
<proteinExistence type="predicted"/>
<dbReference type="eggNOG" id="ENOG502S97U">
    <property type="taxonomic scope" value="Eukaryota"/>
</dbReference>
<sequence>MADNDGELSNVNPELLRLCANPEDWREQRRRAMKAKIFGNGAQVDSSAAAETYLPMDRTAGPSPSSAPQPSVSTYAGQQAPVSKQAAESYILQQLLSHKRHREETNTQQASAPARTPQLHPQQPPPTSQGHELSLKEKLMRKYRRD</sequence>
<feature type="compositionally biased region" description="Basic and acidic residues" evidence="1">
    <location>
        <begin position="133"/>
        <end position="146"/>
    </location>
</feature>
<feature type="compositionally biased region" description="Low complexity" evidence="1">
    <location>
        <begin position="62"/>
        <end position="73"/>
    </location>
</feature>
<protein>
    <submittedName>
        <fullName evidence="2">Uncharacterized protein</fullName>
    </submittedName>
</protein>
<dbReference type="KEGG" id="lpan:LPMP_350380"/>
<dbReference type="Proteomes" id="UP000063063">
    <property type="component" value="Chromosome 35"/>
</dbReference>
<feature type="region of interest" description="Disordered" evidence="1">
    <location>
        <begin position="36"/>
        <end position="146"/>
    </location>
</feature>
<dbReference type="RefSeq" id="XP_010702977.1">
    <property type="nucleotide sequence ID" value="XM_010704675.1"/>
</dbReference>
<evidence type="ECO:0000313" key="2">
    <source>
        <dbReference type="EMBL" id="AIO02177.1"/>
    </source>
</evidence>
<name>A0A088SK53_LEIPA</name>
<dbReference type="EMBL" id="CP009404">
    <property type="protein sequence ID" value="AIO02177.1"/>
    <property type="molecule type" value="Genomic_DNA"/>
</dbReference>
<dbReference type="AlphaFoldDB" id="A0A088SK53"/>
<dbReference type="OrthoDB" id="277769at2759"/>
<dbReference type="VEuPathDB" id="TriTrypDB:LPMP_350380"/>
<gene>
    <name evidence="2" type="ORF">LPMP_350380</name>
</gene>
<reference evidence="2 3" key="1">
    <citation type="journal article" date="2015" name="Sci. Rep.">
        <title>The genome of Leishmania panamensis: insights into genomics of the L. (Viannia) subgenus.</title>
        <authorList>
            <person name="Llanes A."/>
            <person name="Restrepo C.M."/>
            <person name="Vecchio G.D."/>
            <person name="Anguizola F.J."/>
            <person name="Lleonart R."/>
        </authorList>
    </citation>
    <scope>NUCLEOTIDE SEQUENCE [LARGE SCALE GENOMIC DNA]</scope>
    <source>
        <strain evidence="2 3">MHOM/PA/94/PSC-1</strain>
    </source>
</reference>
<organism evidence="2 3">
    <name type="scientific">Leishmania panamensis</name>
    <dbReference type="NCBI Taxonomy" id="5679"/>
    <lineage>
        <taxon>Eukaryota</taxon>
        <taxon>Discoba</taxon>
        <taxon>Euglenozoa</taxon>
        <taxon>Kinetoplastea</taxon>
        <taxon>Metakinetoplastina</taxon>
        <taxon>Trypanosomatida</taxon>
        <taxon>Trypanosomatidae</taxon>
        <taxon>Leishmaniinae</taxon>
        <taxon>Leishmania</taxon>
        <taxon>Leishmania guyanensis species complex</taxon>
    </lineage>
</organism>
<accession>A0A088SK53</accession>
<dbReference type="GeneID" id="22579067"/>
<evidence type="ECO:0000313" key="3">
    <source>
        <dbReference type="Proteomes" id="UP000063063"/>
    </source>
</evidence>
<evidence type="ECO:0000256" key="1">
    <source>
        <dbReference type="SAM" id="MobiDB-lite"/>
    </source>
</evidence>